<dbReference type="PANTHER" id="PTHR22911:SF103">
    <property type="entry name" value="BLR2811 PROTEIN"/>
    <property type="match status" value="1"/>
</dbReference>
<accession>A0ABU0I019</accession>
<feature type="transmembrane region" description="Helical" evidence="1">
    <location>
        <begin position="63"/>
        <end position="80"/>
    </location>
</feature>
<dbReference type="InterPro" id="IPR000620">
    <property type="entry name" value="EamA_dom"/>
</dbReference>
<feature type="transmembrane region" description="Helical" evidence="1">
    <location>
        <begin position="92"/>
        <end position="115"/>
    </location>
</feature>
<feature type="transmembrane region" description="Helical" evidence="1">
    <location>
        <begin position="28"/>
        <end position="51"/>
    </location>
</feature>
<evidence type="ECO:0000259" key="2">
    <source>
        <dbReference type="Pfam" id="PF00892"/>
    </source>
</evidence>
<protein>
    <submittedName>
        <fullName evidence="3">Drug/metabolite transporter (DMT)-like permease</fullName>
    </submittedName>
</protein>
<evidence type="ECO:0000256" key="1">
    <source>
        <dbReference type="SAM" id="Phobius"/>
    </source>
</evidence>
<gene>
    <name evidence="3" type="ORF">QO012_002457</name>
</gene>
<dbReference type="SUPFAM" id="SSF103481">
    <property type="entry name" value="Multidrug resistance efflux transporter EmrE"/>
    <property type="match status" value="2"/>
</dbReference>
<feature type="transmembrane region" description="Helical" evidence="1">
    <location>
        <begin position="146"/>
        <end position="166"/>
    </location>
</feature>
<feature type="domain" description="EamA" evidence="2">
    <location>
        <begin position="29"/>
        <end position="162"/>
    </location>
</feature>
<feature type="transmembrane region" description="Helical" evidence="1">
    <location>
        <begin position="228"/>
        <end position="248"/>
    </location>
</feature>
<evidence type="ECO:0000313" key="3">
    <source>
        <dbReference type="EMBL" id="MDQ0447952.1"/>
    </source>
</evidence>
<keyword evidence="1" id="KW-0472">Membrane</keyword>
<dbReference type="Proteomes" id="UP001231124">
    <property type="component" value="Unassembled WGS sequence"/>
</dbReference>
<dbReference type="RefSeq" id="WP_238202155.1">
    <property type="nucleotide sequence ID" value="NZ_BPQE01000009.1"/>
</dbReference>
<evidence type="ECO:0000313" key="4">
    <source>
        <dbReference type="Proteomes" id="UP001231124"/>
    </source>
</evidence>
<name>A0ABU0I019_9HYPH</name>
<keyword evidence="4" id="KW-1185">Reference proteome</keyword>
<sequence length="311" mass="33277">MAPIATTVPTDATRPEAGAADAARRRRLFGIALMCGAVAFFAGLDACAKTLARAGVDPLVTTFMRYAASVAMISLFVNPVRTPSVVRSRRLGLQIVRSLLLFASTALNFVALRYLQMAETISIQFAAPLTVALLAGPLLGEWSSRARLLAIGVGFVGVLVIVQPGVGAVHPATLLCVGNVIVYAFYAIITRKLAAYDSTATTMFYTGLAGVALMAPLLPWIWTSPADWHHWVLLLAVALFGTLGHWLLVMAHARAPANVLAPFIYTQLLWSVTLGFLLFGDLPGRWTILGAMIVVGSGLYLLAQDTLRREA</sequence>
<feature type="transmembrane region" description="Helical" evidence="1">
    <location>
        <begin position="260"/>
        <end position="280"/>
    </location>
</feature>
<feature type="transmembrane region" description="Helical" evidence="1">
    <location>
        <begin position="172"/>
        <end position="190"/>
    </location>
</feature>
<dbReference type="EMBL" id="JAUSVP010000006">
    <property type="protein sequence ID" value="MDQ0447952.1"/>
    <property type="molecule type" value="Genomic_DNA"/>
</dbReference>
<dbReference type="PANTHER" id="PTHR22911">
    <property type="entry name" value="ACYL-MALONYL CONDENSING ENZYME-RELATED"/>
    <property type="match status" value="1"/>
</dbReference>
<dbReference type="InterPro" id="IPR037185">
    <property type="entry name" value="EmrE-like"/>
</dbReference>
<proteinExistence type="predicted"/>
<organism evidence="3 4">
    <name type="scientific">Methylobacterium aerolatum</name>
    <dbReference type="NCBI Taxonomy" id="418708"/>
    <lineage>
        <taxon>Bacteria</taxon>
        <taxon>Pseudomonadati</taxon>
        <taxon>Pseudomonadota</taxon>
        <taxon>Alphaproteobacteria</taxon>
        <taxon>Hyphomicrobiales</taxon>
        <taxon>Methylobacteriaceae</taxon>
        <taxon>Methylobacterium</taxon>
    </lineage>
</organism>
<comment type="caution">
    <text evidence="3">The sequence shown here is derived from an EMBL/GenBank/DDBJ whole genome shotgun (WGS) entry which is preliminary data.</text>
</comment>
<feature type="transmembrane region" description="Helical" evidence="1">
    <location>
        <begin position="202"/>
        <end position="222"/>
    </location>
</feature>
<reference evidence="3 4" key="1">
    <citation type="submission" date="2023-07" db="EMBL/GenBank/DDBJ databases">
        <title>Genomic Encyclopedia of Type Strains, Phase IV (KMG-IV): sequencing the most valuable type-strain genomes for metagenomic binning, comparative biology and taxonomic classification.</title>
        <authorList>
            <person name="Goeker M."/>
        </authorList>
    </citation>
    <scope>NUCLEOTIDE SEQUENCE [LARGE SCALE GENOMIC DNA]</scope>
    <source>
        <strain evidence="3 4">DSM 19013</strain>
    </source>
</reference>
<feature type="transmembrane region" description="Helical" evidence="1">
    <location>
        <begin position="121"/>
        <end position="139"/>
    </location>
</feature>
<keyword evidence="1" id="KW-1133">Transmembrane helix</keyword>
<dbReference type="Pfam" id="PF00892">
    <property type="entry name" value="EamA"/>
    <property type="match status" value="2"/>
</dbReference>
<feature type="transmembrane region" description="Helical" evidence="1">
    <location>
        <begin position="286"/>
        <end position="303"/>
    </location>
</feature>
<keyword evidence="1" id="KW-0812">Transmembrane</keyword>
<feature type="domain" description="EamA" evidence="2">
    <location>
        <begin position="173"/>
        <end position="297"/>
    </location>
</feature>